<evidence type="ECO:0000256" key="1">
    <source>
        <dbReference type="ARBA" id="ARBA00004651"/>
    </source>
</evidence>
<dbReference type="InterPro" id="IPR018076">
    <property type="entry name" value="T2SS_GspF_dom"/>
</dbReference>
<keyword evidence="2" id="KW-1003">Cell membrane</keyword>
<keyword evidence="4 6" id="KW-1133">Transmembrane helix</keyword>
<comment type="subcellular location">
    <subcellularLocation>
        <location evidence="1">Cell membrane</location>
        <topology evidence="1">Multi-pass membrane protein</topology>
    </subcellularLocation>
</comment>
<keyword evidence="3 6" id="KW-0812">Transmembrane</keyword>
<dbReference type="PANTHER" id="PTHR35007:SF2">
    <property type="entry name" value="PILUS ASSEMBLE PROTEIN"/>
    <property type="match status" value="1"/>
</dbReference>
<organism evidence="8 9">
    <name type="scientific">Thiomicrorhabdus immobilis</name>
    <dbReference type="NCBI Taxonomy" id="2791037"/>
    <lineage>
        <taxon>Bacteria</taxon>
        <taxon>Pseudomonadati</taxon>
        <taxon>Pseudomonadota</taxon>
        <taxon>Gammaproteobacteria</taxon>
        <taxon>Thiotrichales</taxon>
        <taxon>Piscirickettsiaceae</taxon>
        <taxon>Thiomicrorhabdus</taxon>
    </lineage>
</organism>
<evidence type="ECO:0000256" key="5">
    <source>
        <dbReference type="ARBA" id="ARBA00023136"/>
    </source>
</evidence>
<feature type="transmembrane region" description="Helical" evidence="6">
    <location>
        <begin position="97"/>
        <end position="117"/>
    </location>
</feature>
<feature type="transmembrane region" description="Helical" evidence="6">
    <location>
        <begin position="6"/>
        <end position="26"/>
    </location>
</feature>
<sequence>MSYLLLLSIVAILAFFATWLIVKRILVAHMVQLEKEHMKARVGLVSQYVKQKNSYNRCWWCSLGRSLGPKNGKEIAKLQEQLISAGYRRDSDIGGYFFIKYMLIIASALFMAFLWSWQLVSPVWMIIVPVIFLLLPERVVIYKGQKRLGLIDAHLPDFLDMCNICMNAGLSYLVAIKRVSSELRNVHPEICYEFEYLLDQIQIGMSRTDALRQFAERNPTRDVQSLVQVLIQNEKLGSSIGEALNEFSRRMYLNREQMMEEKAAKTSAKMAVVIMPFLMLPYLILLLGEKMVILGRTF</sequence>
<dbReference type="RefSeq" id="WP_237261452.1">
    <property type="nucleotide sequence ID" value="NZ_AP024202.1"/>
</dbReference>
<feature type="transmembrane region" description="Helical" evidence="6">
    <location>
        <begin position="268"/>
        <end position="288"/>
    </location>
</feature>
<dbReference type="PANTHER" id="PTHR35007">
    <property type="entry name" value="INTEGRAL MEMBRANE PROTEIN-RELATED"/>
    <property type="match status" value="1"/>
</dbReference>
<dbReference type="EMBL" id="AP024202">
    <property type="protein sequence ID" value="BCN93966.1"/>
    <property type="molecule type" value="Genomic_DNA"/>
</dbReference>
<feature type="transmembrane region" description="Helical" evidence="6">
    <location>
        <begin position="123"/>
        <end position="141"/>
    </location>
</feature>
<gene>
    <name evidence="8" type="ORF">THMIRHAM_17510</name>
</gene>
<evidence type="ECO:0000313" key="8">
    <source>
        <dbReference type="EMBL" id="BCN93966.1"/>
    </source>
</evidence>
<reference evidence="8" key="1">
    <citation type="journal article" date="2022" name="Arch. Microbiol.">
        <title>Thiomicrorhabdus immobilis sp. nov., a mesophilic sulfur-oxidizing bacterium isolated from sediment of a brackish lake in northern Japan.</title>
        <authorList>
            <person name="Kojima H."/>
            <person name="Mochizuki J."/>
            <person name="Kanda M."/>
            <person name="Watanabe T."/>
            <person name="Fukui M."/>
        </authorList>
    </citation>
    <scope>NUCLEOTIDE SEQUENCE</scope>
    <source>
        <strain evidence="8">Am19</strain>
    </source>
</reference>
<feature type="domain" description="Type II secretion system protein GspF" evidence="7">
    <location>
        <begin position="158"/>
        <end position="287"/>
    </location>
</feature>
<proteinExistence type="predicted"/>
<keyword evidence="9" id="KW-1185">Reference proteome</keyword>
<dbReference type="Pfam" id="PF00482">
    <property type="entry name" value="T2SSF"/>
    <property type="match status" value="1"/>
</dbReference>
<evidence type="ECO:0000256" key="2">
    <source>
        <dbReference type="ARBA" id="ARBA00022475"/>
    </source>
</evidence>
<accession>A0ABN6CY89</accession>
<evidence type="ECO:0000256" key="3">
    <source>
        <dbReference type="ARBA" id="ARBA00022692"/>
    </source>
</evidence>
<name>A0ABN6CY89_9GAMM</name>
<evidence type="ECO:0000256" key="4">
    <source>
        <dbReference type="ARBA" id="ARBA00022989"/>
    </source>
</evidence>
<protein>
    <recommendedName>
        <fullName evidence="7">Type II secretion system protein GspF domain-containing protein</fullName>
    </recommendedName>
</protein>
<evidence type="ECO:0000256" key="6">
    <source>
        <dbReference type="SAM" id="Phobius"/>
    </source>
</evidence>
<keyword evidence="5 6" id="KW-0472">Membrane</keyword>
<evidence type="ECO:0000313" key="9">
    <source>
        <dbReference type="Proteomes" id="UP001054820"/>
    </source>
</evidence>
<dbReference type="Proteomes" id="UP001054820">
    <property type="component" value="Chromosome"/>
</dbReference>
<evidence type="ECO:0000259" key="7">
    <source>
        <dbReference type="Pfam" id="PF00482"/>
    </source>
</evidence>